<name>A0AAP0I840_9MAGN</name>
<dbReference type="PANTHER" id="PTHR33133">
    <property type="entry name" value="OS08G0107100 PROTEIN-RELATED"/>
    <property type="match status" value="1"/>
</dbReference>
<sequence length="300" mass="34003">MATGQVQLQHLGFLGIFKEAYKIIFSSWKDRLLPIFLTLVMPFCIVFTAEQYIASHLLKKIISYHTDLYDAWTYDSHYHELKQKIVTEWIIYVGLNTVFFLTGVVVFCLFSVSAIAYTVGCIYISFDATFKQVMRFVISRAWTRVMITFLWYFVILAIFNMIGVGVLVIGIFVITSSYQLYFFGIIVEVIILILYVSGIVYIGMIWHTASSISVLENKYYGLNALERSRSLLKGKRLRIQGNNVIQDNNASWCSERWINLLANGFALGQVKSADKQADTRVGGQAQAGTRAVSAGSNAQH</sequence>
<protein>
    <submittedName>
        <fullName evidence="2">Uncharacterized protein</fullName>
    </submittedName>
</protein>
<dbReference type="Proteomes" id="UP001417504">
    <property type="component" value="Unassembled WGS sequence"/>
</dbReference>
<keyword evidence="1" id="KW-0812">Transmembrane</keyword>
<feature type="transmembrane region" description="Helical" evidence="1">
    <location>
        <begin position="98"/>
        <end position="126"/>
    </location>
</feature>
<feature type="transmembrane region" description="Helical" evidence="1">
    <location>
        <begin position="32"/>
        <end position="54"/>
    </location>
</feature>
<reference evidence="2 3" key="1">
    <citation type="submission" date="2024-01" db="EMBL/GenBank/DDBJ databases">
        <title>Genome assemblies of Stephania.</title>
        <authorList>
            <person name="Yang L."/>
        </authorList>
    </citation>
    <scope>NUCLEOTIDE SEQUENCE [LARGE SCALE GENOMIC DNA]</scope>
    <source>
        <strain evidence="2">QJT</strain>
        <tissue evidence="2">Leaf</tissue>
    </source>
</reference>
<feature type="transmembrane region" description="Helical" evidence="1">
    <location>
        <begin position="180"/>
        <end position="202"/>
    </location>
</feature>
<evidence type="ECO:0000313" key="3">
    <source>
        <dbReference type="Proteomes" id="UP001417504"/>
    </source>
</evidence>
<feature type="transmembrane region" description="Helical" evidence="1">
    <location>
        <begin position="147"/>
        <end position="174"/>
    </location>
</feature>
<comment type="caution">
    <text evidence="2">The sequence shown here is derived from an EMBL/GenBank/DDBJ whole genome shotgun (WGS) entry which is preliminary data.</text>
</comment>
<keyword evidence="1" id="KW-1133">Transmembrane helix</keyword>
<organism evidence="2 3">
    <name type="scientific">Stephania japonica</name>
    <dbReference type="NCBI Taxonomy" id="461633"/>
    <lineage>
        <taxon>Eukaryota</taxon>
        <taxon>Viridiplantae</taxon>
        <taxon>Streptophyta</taxon>
        <taxon>Embryophyta</taxon>
        <taxon>Tracheophyta</taxon>
        <taxon>Spermatophyta</taxon>
        <taxon>Magnoliopsida</taxon>
        <taxon>Ranunculales</taxon>
        <taxon>Menispermaceae</taxon>
        <taxon>Menispermoideae</taxon>
        <taxon>Cissampelideae</taxon>
        <taxon>Stephania</taxon>
    </lineage>
</organism>
<proteinExistence type="predicted"/>
<evidence type="ECO:0000256" key="1">
    <source>
        <dbReference type="SAM" id="Phobius"/>
    </source>
</evidence>
<gene>
    <name evidence="2" type="ORF">Sjap_018430</name>
</gene>
<evidence type="ECO:0000313" key="2">
    <source>
        <dbReference type="EMBL" id="KAK9110370.1"/>
    </source>
</evidence>
<keyword evidence="1" id="KW-0472">Membrane</keyword>
<dbReference type="AlphaFoldDB" id="A0AAP0I840"/>
<accession>A0AAP0I840</accession>
<dbReference type="EMBL" id="JBBNAE010000007">
    <property type="protein sequence ID" value="KAK9110370.1"/>
    <property type="molecule type" value="Genomic_DNA"/>
</dbReference>
<keyword evidence="3" id="KW-1185">Reference proteome</keyword>
<dbReference type="PANTHER" id="PTHR33133:SF51">
    <property type="entry name" value="THH1_TOM1_TOM3 DOMAIN-CONTAINING PROTEIN"/>
    <property type="match status" value="1"/>
</dbReference>